<proteinExistence type="predicted"/>
<reference evidence="1 2" key="1">
    <citation type="journal article" date="2021" name="MBio">
        <title>Poor Competitiveness of Bradyrhizobium in Pigeon Pea Root Colonization in Indian Soils.</title>
        <authorList>
            <person name="Chalasani D."/>
            <person name="Basu A."/>
            <person name="Pullabhotla S.V.S.R.N."/>
            <person name="Jorrin B."/>
            <person name="Neal A.L."/>
            <person name="Poole P.S."/>
            <person name="Podile A.R."/>
            <person name="Tkacz A."/>
        </authorList>
    </citation>
    <scope>NUCLEOTIDE SEQUENCE [LARGE SCALE GENOMIC DNA]</scope>
    <source>
        <strain evidence="1 2">HU56</strain>
    </source>
</reference>
<dbReference type="InterPro" id="IPR016181">
    <property type="entry name" value="Acyl_CoA_acyltransferase"/>
</dbReference>
<gene>
    <name evidence="1" type="ORF">JNB85_20885</name>
</gene>
<dbReference type="Gene3D" id="3.40.630.30">
    <property type="match status" value="1"/>
</dbReference>
<sequence length="265" mass="29658">MMKEAFNEITLVSAEERPDLIPAFDELGAAVWPKFIGGDAAVIKYWDRLFSERLRRHQFLVVGQDEHGNEWVLATSNSIPFYWPEPDDDTSLPDEGWDAVLAGGVEAHRSGQRPNALSALAIVVSPDMRGSDLAERLIANMKTSARQNDLHALVAPVRPTKKPAYPLTSFADYISWTTADGAPFDPWVRKHWQLGARLVKIAPRSMRVEAPLAQWTEWSGLRFPVSGPYHVEGGLTPLIADCESSTGLYVEPNIWMRHRLEDSGR</sequence>
<dbReference type="SUPFAM" id="SSF55729">
    <property type="entry name" value="Acyl-CoA N-acyltransferases (Nat)"/>
    <property type="match status" value="1"/>
</dbReference>
<keyword evidence="2" id="KW-1185">Reference proteome</keyword>
<organism evidence="1 2">
    <name type="scientific">Rhizobium mesosinicum</name>
    <dbReference type="NCBI Taxonomy" id="335017"/>
    <lineage>
        <taxon>Bacteria</taxon>
        <taxon>Pseudomonadati</taxon>
        <taxon>Pseudomonadota</taxon>
        <taxon>Alphaproteobacteria</taxon>
        <taxon>Hyphomicrobiales</taxon>
        <taxon>Rhizobiaceae</taxon>
        <taxon>Rhizobium/Agrobacterium group</taxon>
        <taxon>Rhizobium</taxon>
    </lineage>
</organism>
<comment type="caution">
    <text evidence="1">The sequence shown here is derived from an EMBL/GenBank/DDBJ whole genome shotgun (WGS) entry which is preliminary data.</text>
</comment>
<protein>
    <recommendedName>
        <fullName evidence="3">GNAT family N-acetyltransferase</fullName>
    </recommendedName>
</protein>
<evidence type="ECO:0000313" key="1">
    <source>
        <dbReference type="EMBL" id="MBW9054863.1"/>
    </source>
</evidence>
<evidence type="ECO:0000313" key="2">
    <source>
        <dbReference type="Proteomes" id="UP000717752"/>
    </source>
</evidence>
<dbReference type="EMBL" id="JAEUAK010000008">
    <property type="protein sequence ID" value="MBW9054863.1"/>
    <property type="molecule type" value="Genomic_DNA"/>
</dbReference>
<evidence type="ECO:0008006" key="3">
    <source>
        <dbReference type="Google" id="ProtNLM"/>
    </source>
</evidence>
<dbReference type="RefSeq" id="WP_220336209.1">
    <property type="nucleotide sequence ID" value="NZ_JAEUAK010000008.1"/>
</dbReference>
<dbReference type="Proteomes" id="UP000717752">
    <property type="component" value="Unassembled WGS sequence"/>
</dbReference>
<accession>A0ABS7GXZ7</accession>
<name>A0ABS7GXZ7_9HYPH</name>